<organism evidence="2 3">
    <name type="scientific">Arthrobacter bussei</name>
    <dbReference type="NCBI Taxonomy" id="2594179"/>
    <lineage>
        <taxon>Bacteria</taxon>
        <taxon>Bacillati</taxon>
        <taxon>Actinomycetota</taxon>
        <taxon>Actinomycetes</taxon>
        <taxon>Micrococcales</taxon>
        <taxon>Micrococcaceae</taxon>
        <taxon>Arthrobacter</taxon>
    </lineage>
</organism>
<evidence type="ECO:0000313" key="2">
    <source>
        <dbReference type="EMBL" id="MPY11261.1"/>
    </source>
</evidence>
<reference evidence="3" key="1">
    <citation type="submission" date="2019-07" db="EMBL/GenBank/DDBJ databases">
        <title>Arthrobacter KR32 sp. nov., isolated from mountain cheese made of cows milk.</title>
        <authorList>
            <person name="Flegler A."/>
        </authorList>
    </citation>
    <scope>NUCLEOTIDE SEQUENCE [LARGE SCALE GENOMIC DNA]</scope>
    <source>
        <strain evidence="3">KR32</strain>
    </source>
</reference>
<keyword evidence="3" id="KW-1185">Reference proteome</keyword>
<gene>
    <name evidence="2" type="ORF">FNH21_11130</name>
</gene>
<accession>A0A7X1TP76</accession>
<sequence>MMTLYVVTGAGPVGWTIAEQLAQRGDTVRLLTRSGSGPDHPSVERLRADASDPAALASAIAGAAAVFHCIHGSAYTAEAWRRELPAAEAVILDAAHREGAVVVFPESLYSYSNPDAVMTEDAERAAAGGKRGVRTALLAARAASPASTVSVIASDFYGPRARTAHAGERMIPAILAGKAIQLVGDPGAPHSFTYVPDLAAAMITAAGLPRAADRVLHAPTLPALSQRAMAEAFALEAGVAVPPLRGIPGWLLRALGTVLPSVREVAEMAYQFDRPFVMDSSASERLLGRTPTPLGQAAAETVRWWREDLAVTGSPA</sequence>
<dbReference type="PANTHER" id="PTHR48079">
    <property type="entry name" value="PROTEIN YEEZ"/>
    <property type="match status" value="1"/>
</dbReference>
<name>A0A7X1TP76_9MICC</name>
<dbReference type="Proteomes" id="UP000326464">
    <property type="component" value="Unassembled WGS sequence"/>
</dbReference>
<dbReference type="GO" id="GO:0005737">
    <property type="term" value="C:cytoplasm"/>
    <property type="evidence" value="ECO:0007669"/>
    <property type="project" value="TreeGrafter"/>
</dbReference>
<dbReference type="GO" id="GO:0004029">
    <property type="term" value="F:aldehyde dehydrogenase (NAD+) activity"/>
    <property type="evidence" value="ECO:0007669"/>
    <property type="project" value="TreeGrafter"/>
</dbReference>
<dbReference type="InterPro" id="IPR036291">
    <property type="entry name" value="NAD(P)-bd_dom_sf"/>
</dbReference>
<feature type="domain" description="NAD-dependent epimerase/dehydratase" evidence="1">
    <location>
        <begin position="6"/>
        <end position="211"/>
    </location>
</feature>
<dbReference type="InterPro" id="IPR051783">
    <property type="entry name" value="NAD(P)-dependent_oxidoreduct"/>
</dbReference>
<dbReference type="SUPFAM" id="SSF51735">
    <property type="entry name" value="NAD(P)-binding Rossmann-fold domains"/>
    <property type="match status" value="1"/>
</dbReference>
<proteinExistence type="predicted"/>
<evidence type="ECO:0000313" key="3">
    <source>
        <dbReference type="Proteomes" id="UP000326464"/>
    </source>
</evidence>
<evidence type="ECO:0000259" key="1">
    <source>
        <dbReference type="Pfam" id="PF01370"/>
    </source>
</evidence>
<dbReference type="AlphaFoldDB" id="A0A7X1TP76"/>
<protein>
    <submittedName>
        <fullName evidence="2">NAD-dependent epimerase/dehydratase family protein</fullName>
    </submittedName>
</protein>
<dbReference type="PANTHER" id="PTHR48079:SF6">
    <property type="entry name" value="NAD(P)-BINDING DOMAIN-CONTAINING PROTEIN-RELATED"/>
    <property type="match status" value="1"/>
</dbReference>
<dbReference type="InterPro" id="IPR001509">
    <property type="entry name" value="Epimerase_deHydtase"/>
</dbReference>
<comment type="caution">
    <text evidence="2">The sequence shown here is derived from an EMBL/GenBank/DDBJ whole genome shotgun (WGS) entry which is preliminary data.</text>
</comment>
<dbReference type="Gene3D" id="3.40.50.720">
    <property type="entry name" value="NAD(P)-binding Rossmann-like Domain"/>
    <property type="match status" value="1"/>
</dbReference>
<dbReference type="EMBL" id="VJXX01000003">
    <property type="protein sequence ID" value="MPY11261.1"/>
    <property type="molecule type" value="Genomic_DNA"/>
</dbReference>
<dbReference type="Pfam" id="PF01370">
    <property type="entry name" value="Epimerase"/>
    <property type="match status" value="1"/>
</dbReference>